<keyword evidence="3" id="KW-1185">Reference proteome</keyword>
<protein>
    <submittedName>
        <fullName evidence="2">Uncharacterized protein</fullName>
    </submittedName>
</protein>
<name>I1R031_ORYGL</name>
<reference evidence="2 3" key="2">
    <citation type="submission" date="2018-04" db="EMBL/GenBank/DDBJ databases">
        <title>OglaRS2 (Oryza glaberrima Reference Sequence Version 2).</title>
        <authorList>
            <person name="Zhang J."/>
            <person name="Kudrna D."/>
            <person name="Lee S."/>
            <person name="Talag J."/>
            <person name="Rajasekar S."/>
            <person name="Wing R.A."/>
        </authorList>
    </citation>
    <scope>NUCLEOTIDE SEQUENCE [LARGE SCALE GENOMIC DNA]</scope>
    <source>
        <strain evidence="2 3">cv. IRGC 96717</strain>
    </source>
</reference>
<dbReference type="Gramene" id="ORGLA11G0112300.1">
    <property type="protein sequence ID" value="ORGLA11G0112300.1"/>
    <property type="gene ID" value="ORGLA11G0112300"/>
</dbReference>
<dbReference type="EnsemblPlants" id="ORGLA11G0112300.1">
    <property type="protein sequence ID" value="ORGLA11G0112300.1"/>
    <property type="gene ID" value="ORGLA11G0112300"/>
</dbReference>
<accession>I1R031</accession>
<dbReference type="AlphaFoldDB" id="I1R031"/>
<feature type="compositionally biased region" description="Pro residues" evidence="1">
    <location>
        <begin position="15"/>
        <end position="29"/>
    </location>
</feature>
<proteinExistence type="predicted"/>
<evidence type="ECO:0000313" key="2">
    <source>
        <dbReference type="EnsemblPlants" id="ORGLA11G0112300.1"/>
    </source>
</evidence>
<dbReference type="Proteomes" id="UP000007306">
    <property type="component" value="Chromosome 11"/>
</dbReference>
<organism evidence="2 3">
    <name type="scientific">Oryza glaberrima</name>
    <name type="common">African rice</name>
    <dbReference type="NCBI Taxonomy" id="4538"/>
    <lineage>
        <taxon>Eukaryota</taxon>
        <taxon>Viridiplantae</taxon>
        <taxon>Streptophyta</taxon>
        <taxon>Embryophyta</taxon>
        <taxon>Tracheophyta</taxon>
        <taxon>Spermatophyta</taxon>
        <taxon>Magnoliopsida</taxon>
        <taxon>Liliopsida</taxon>
        <taxon>Poales</taxon>
        <taxon>Poaceae</taxon>
        <taxon>BOP clade</taxon>
        <taxon>Oryzoideae</taxon>
        <taxon>Oryzeae</taxon>
        <taxon>Oryzinae</taxon>
        <taxon>Oryza</taxon>
    </lineage>
</organism>
<feature type="region of interest" description="Disordered" evidence="1">
    <location>
        <begin position="1"/>
        <end position="40"/>
    </location>
</feature>
<evidence type="ECO:0000313" key="3">
    <source>
        <dbReference type="Proteomes" id="UP000007306"/>
    </source>
</evidence>
<reference evidence="2" key="1">
    <citation type="submission" date="2015-06" db="UniProtKB">
        <authorList>
            <consortium name="EnsemblPlants"/>
        </authorList>
    </citation>
    <scope>IDENTIFICATION</scope>
</reference>
<dbReference type="HOGENOM" id="CLU_2284664_0_0_1"/>
<sequence>TRRGSGHRGHDPNFRPLPPPPPHRQPPDPATAASPPSAGRFLLRHCTANRRIRPRQVCGARIRPLRPLPRPSAASSSATVLPTAGSGQGSGHRLLHHCTTAR</sequence>
<feature type="region of interest" description="Disordered" evidence="1">
    <location>
        <begin position="64"/>
        <end position="102"/>
    </location>
</feature>
<evidence type="ECO:0000256" key="1">
    <source>
        <dbReference type="SAM" id="MobiDB-lite"/>
    </source>
</evidence>